<dbReference type="EMBL" id="LR796235">
    <property type="protein sequence ID" value="CAB4129614.1"/>
    <property type="molecule type" value="Genomic_DNA"/>
</dbReference>
<reference evidence="1" key="1">
    <citation type="submission" date="2020-04" db="EMBL/GenBank/DDBJ databases">
        <authorList>
            <person name="Chiriac C."/>
            <person name="Salcher M."/>
            <person name="Ghai R."/>
            <person name="Kavagutti S V."/>
        </authorList>
    </citation>
    <scope>NUCLEOTIDE SEQUENCE</scope>
</reference>
<dbReference type="Gene3D" id="3.40.50.300">
    <property type="entry name" value="P-loop containing nucleotide triphosphate hydrolases"/>
    <property type="match status" value="1"/>
</dbReference>
<protein>
    <submittedName>
        <fullName evidence="1">Uncharacterized protein</fullName>
    </submittedName>
</protein>
<evidence type="ECO:0000313" key="1">
    <source>
        <dbReference type="EMBL" id="CAB4129614.1"/>
    </source>
</evidence>
<organism evidence="1">
    <name type="scientific">uncultured Caudovirales phage</name>
    <dbReference type="NCBI Taxonomy" id="2100421"/>
    <lineage>
        <taxon>Viruses</taxon>
        <taxon>Duplodnaviria</taxon>
        <taxon>Heunggongvirae</taxon>
        <taxon>Uroviricota</taxon>
        <taxon>Caudoviricetes</taxon>
        <taxon>Peduoviridae</taxon>
        <taxon>Maltschvirus</taxon>
        <taxon>Maltschvirus maltsch</taxon>
    </lineage>
</organism>
<dbReference type="InterPro" id="IPR027417">
    <property type="entry name" value="P-loop_NTPase"/>
</dbReference>
<sequence length="330" mass="36805">MAIKKKEFSLDAIKDKYSTKTKYKETDFYEVGEAFHNSCGIPGPALGNINMFLGHSNSSKTTALVKAAVSAQKKGHLPVFIITEKKWSWDHAVELGLVAEMTDGEWDGQFIFNDNFDYIEQVTDYINELLDEQEKGNIPYSLCFLWDSVGSVPCKMTYDGKGGKQHNASVLADKIGMGIQARITKSRKEDYPYTNTMVVVNQPWVELPDNPFGQPTIKAKGGEALWLASALVFLFGNQKNAGINHITATKNGRTVSYAIRTKISVLKNHINGLGYKDGKIIATAQGYIADDKDALETYKKEYSQYWNAILSGTGEITLDETEETFTNEQF</sequence>
<proteinExistence type="predicted"/>
<accession>A0A6J5L5D1</accession>
<name>A0A6J5L5D1_9CAUD</name>
<gene>
    <name evidence="1" type="ORF">UFOVP117_43</name>
</gene>